<evidence type="ECO:0000256" key="1">
    <source>
        <dbReference type="ARBA" id="ARBA00005432"/>
    </source>
</evidence>
<dbReference type="Gene3D" id="3.40.1180.10">
    <property type="entry name" value="Decaprenyl diphosphate synthase-like"/>
    <property type="match status" value="1"/>
</dbReference>
<evidence type="ECO:0000256" key="2">
    <source>
        <dbReference type="ARBA" id="ARBA00012596"/>
    </source>
</evidence>
<dbReference type="AlphaFoldDB" id="A0A1X7TSF2"/>
<evidence type="ECO:0000256" key="4">
    <source>
        <dbReference type="ARBA" id="ARBA00047353"/>
    </source>
</evidence>
<dbReference type="PANTHER" id="PTHR10291">
    <property type="entry name" value="DEHYDRODOLICHYL DIPHOSPHATE SYNTHASE FAMILY MEMBER"/>
    <property type="match status" value="1"/>
</dbReference>
<dbReference type="EnsemblMetazoa" id="Aqu2.1.17923_001">
    <property type="protein sequence ID" value="Aqu2.1.17923_001"/>
    <property type="gene ID" value="Aqu2.1.17923"/>
</dbReference>
<keyword evidence="5" id="KW-0175">Coiled coil</keyword>
<dbReference type="InterPro" id="IPR036424">
    <property type="entry name" value="UPP_synth-like_sf"/>
</dbReference>
<dbReference type="GO" id="GO:0016094">
    <property type="term" value="P:polyprenol biosynthetic process"/>
    <property type="evidence" value="ECO:0007669"/>
    <property type="project" value="TreeGrafter"/>
</dbReference>
<comment type="similarity">
    <text evidence="1">Belongs to the UPP synthase family.</text>
</comment>
<keyword evidence="3" id="KW-0808">Transferase</keyword>
<evidence type="ECO:0000256" key="5">
    <source>
        <dbReference type="SAM" id="Coils"/>
    </source>
</evidence>
<dbReference type="SUPFAM" id="SSF64005">
    <property type="entry name" value="Undecaprenyl diphosphate synthase"/>
    <property type="match status" value="1"/>
</dbReference>
<feature type="coiled-coil region" evidence="5">
    <location>
        <begin position="124"/>
        <end position="161"/>
    </location>
</feature>
<dbReference type="GO" id="GO:1904423">
    <property type="term" value="C:dehydrodolichyl diphosphate synthase complex"/>
    <property type="evidence" value="ECO:0007669"/>
    <property type="project" value="TreeGrafter"/>
</dbReference>
<accession>A0A1X7TSF2</accession>
<comment type="catalytic activity">
    <reaction evidence="4">
        <text>n isopentenyl diphosphate + (2E,6E)-farnesyl diphosphate = a di-trans,poly-cis-polyprenyl diphosphate + n diphosphate</text>
        <dbReference type="Rhea" id="RHEA:53008"/>
        <dbReference type="Rhea" id="RHEA-COMP:19494"/>
        <dbReference type="ChEBI" id="CHEBI:33019"/>
        <dbReference type="ChEBI" id="CHEBI:128769"/>
        <dbReference type="ChEBI" id="CHEBI:136960"/>
        <dbReference type="ChEBI" id="CHEBI:175763"/>
        <dbReference type="EC" id="2.5.1.87"/>
    </reaction>
</comment>
<dbReference type="OrthoDB" id="10043687at2759"/>
<protein>
    <recommendedName>
        <fullName evidence="2">ditrans,polycis-polyprenyl diphosphate synthase [(2E,6E)-farnesyldiphosphate specific]</fullName>
        <ecNumber evidence="2">2.5.1.87</ecNumber>
    </recommendedName>
</protein>
<organism evidence="6">
    <name type="scientific">Amphimedon queenslandica</name>
    <name type="common">Sponge</name>
    <dbReference type="NCBI Taxonomy" id="400682"/>
    <lineage>
        <taxon>Eukaryota</taxon>
        <taxon>Metazoa</taxon>
        <taxon>Porifera</taxon>
        <taxon>Demospongiae</taxon>
        <taxon>Heteroscleromorpha</taxon>
        <taxon>Haplosclerida</taxon>
        <taxon>Niphatidae</taxon>
        <taxon>Amphimedon</taxon>
    </lineage>
</organism>
<dbReference type="InParanoid" id="A0A1X7TSF2"/>
<dbReference type="PROSITE" id="PS01066">
    <property type="entry name" value="UPP_SYNTHASE"/>
    <property type="match status" value="1"/>
</dbReference>
<dbReference type="EC" id="2.5.1.87" evidence="2"/>
<proteinExistence type="inferred from homology"/>
<dbReference type="InterPro" id="IPR018520">
    <property type="entry name" value="UPP_synth-like_CS"/>
</dbReference>
<dbReference type="GO" id="GO:0005783">
    <property type="term" value="C:endoplasmic reticulum"/>
    <property type="evidence" value="ECO:0007669"/>
    <property type="project" value="TreeGrafter"/>
</dbReference>
<dbReference type="GO" id="GO:0045547">
    <property type="term" value="F:ditrans,polycis-polyprenyl diphosphate synthase [(2E,6E)-farnesyl diphosphate specific] activity"/>
    <property type="evidence" value="ECO:0007669"/>
    <property type="project" value="UniProtKB-EC"/>
</dbReference>
<reference evidence="6" key="1">
    <citation type="submission" date="2017-05" db="UniProtKB">
        <authorList>
            <consortium name="EnsemblMetazoa"/>
        </authorList>
    </citation>
    <scope>IDENTIFICATION</scope>
</reference>
<dbReference type="STRING" id="400682.A0A1X7TSF2"/>
<sequence>MTQRNIASGFEVTGICPFNRNAIKTGNDKQETISRSLLDQTGLAYIPLYSPDIKRTRDHDSSFNSSLLERSLSENDLSQAVTPMRRVMPIESFLKTPSHPSSKPTLKPKSCGRVLTSVEFMTCIEEKERMKQEALKEKERKRIARLENQKEANRVKELKRSANFTMSEHRQFSKRFENGYDIPDERNISEELMERCLYTGTCTPPDLVIRTSGEVRLSDFLTWQSSYFCLCFQNVLWLEFSIWNLFSSILTYQQNYSSIKVARDYMYIERKDKQYKSDRDCALVQYYKERGGGGGEGELSEAVLEELISHYAAERQKRTELFVQSLIKKINNYLETVIEQ</sequence>
<evidence type="ECO:0000313" key="6">
    <source>
        <dbReference type="EnsemblMetazoa" id="Aqu2.1.17923_001"/>
    </source>
</evidence>
<dbReference type="Pfam" id="PF01255">
    <property type="entry name" value="Prenyltransf"/>
    <property type="match status" value="1"/>
</dbReference>
<evidence type="ECO:0000256" key="3">
    <source>
        <dbReference type="ARBA" id="ARBA00022679"/>
    </source>
</evidence>
<dbReference type="PANTHER" id="PTHR10291:SF43">
    <property type="entry name" value="DEHYDRODOLICHYL DIPHOSPHATE SYNTHASE COMPLEX SUBUNIT DHDDS"/>
    <property type="match status" value="1"/>
</dbReference>
<dbReference type="InterPro" id="IPR001441">
    <property type="entry name" value="UPP_synth-like"/>
</dbReference>
<name>A0A1X7TSF2_AMPQE</name>